<dbReference type="CDD" id="cd07062">
    <property type="entry name" value="Peptidase_S66_mccF_like"/>
    <property type="match status" value="1"/>
</dbReference>
<keyword evidence="4 9" id="KW-0378">Hydrolase</keyword>
<dbReference type="GO" id="GO:0008236">
    <property type="term" value="F:serine-type peptidase activity"/>
    <property type="evidence" value="ECO:0007669"/>
    <property type="project" value="UniProtKB-KW"/>
</dbReference>
<evidence type="ECO:0000256" key="5">
    <source>
        <dbReference type="ARBA" id="ARBA00022825"/>
    </source>
</evidence>
<dbReference type="Pfam" id="PF17676">
    <property type="entry name" value="Peptidase_S66C"/>
    <property type="match status" value="1"/>
</dbReference>
<dbReference type="Gene3D" id="3.40.50.10740">
    <property type="entry name" value="Class I glutamine amidotransferase-like"/>
    <property type="match status" value="1"/>
</dbReference>
<dbReference type="InterPro" id="IPR029062">
    <property type="entry name" value="Class_I_gatase-like"/>
</dbReference>
<evidence type="ECO:0000256" key="4">
    <source>
        <dbReference type="ARBA" id="ARBA00022801"/>
    </source>
</evidence>
<evidence type="ECO:0000256" key="2">
    <source>
        <dbReference type="ARBA" id="ARBA00022645"/>
    </source>
</evidence>
<dbReference type="GeneID" id="69469540"/>
<dbReference type="AlphaFoldDB" id="A0A6N2VC70"/>
<keyword evidence="2 9" id="KW-0121">Carboxypeptidase</keyword>
<protein>
    <submittedName>
        <fullName evidence="9">Putative murein peptide carboxypeptidase</fullName>
        <ecNumber evidence="9">3.4.16.-</ecNumber>
    </submittedName>
</protein>
<dbReference type="InterPro" id="IPR027461">
    <property type="entry name" value="Carboxypeptidase_A_C_sf"/>
</dbReference>
<feature type="active site" description="Charge relay system" evidence="6">
    <location>
        <position position="268"/>
    </location>
</feature>
<feature type="domain" description="LD-carboxypeptidase N-terminal" evidence="7">
    <location>
        <begin position="9"/>
        <end position="126"/>
    </location>
</feature>
<evidence type="ECO:0000256" key="1">
    <source>
        <dbReference type="ARBA" id="ARBA00010233"/>
    </source>
</evidence>
<dbReference type="InterPro" id="IPR040921">
    <property type="entry name" value="Peptidase_S66C"/>
</dbReference>
<dbReference type="Gene3D" id="3.50.30.60">
    <property type="entry name" value="LD-carboxypeptidase A C-terminal domain-like"/>
    <property type="match status" value="1"/>
</dbReference>
<name>A0A6N2VC70_9FIRM</name>
<dbReference type="PANTHER" id="PTHR30237:SF2">
    <property type="entry name" value="MUREIN TETRAPEPTIDE CARBOXYPEPTIDASE"/>
    <property type="match status" value="1"/>
</dbReference>
<feature type="active site" description="Charge relay system" evidence="6">
    <location>
        <position position="201"/>
    </location>
</feature>
<sequence length="285" mass="31731">MMLRRQDKVGIVCCSNGLSDSARPAVMPLENALKELGLKPVFSRYLYAGSSVFDRTGRQRAGELMEFYRNPGIRAVFDISGGDLANEVLTNLDFQVIREHLKPFFGYSDLTVIVNAVFQQTGRKSYLYQVRNLVMDHSEEQKKNFKDSLLGNGNGLFQFRTRLIRGTSMEGMVVGGNIRCLLKLAGTPFWPDMQDKILFLESRGGEVPQMVTYLNQLKQIGVFEQVNGILLGTFTAMEAGGCLPRMEELVKNTAGPGIPIAKTEEIGHGTDSKCLIIGKKYRFGV</sequence>
<evidence type="ECO:0000256" key="3">
    <source>
        <dbReference type="ARBA" id="ARBA00022670"/>
    </source>
</evidence>
<organism evidence="9">
    <name type="scientific">Anaerostipes caccae</name>
    <dbReference type="NCBI Taxonomy" id="105841"/>
    <lineage>
        <taxon>Bacteria</taxon>
        <taxon>Bacillati</taxon>
        <taxon>Bacillota</taxon>
        <taxon>Clostridia</taxon>
        <taxon>Lachnospirales</taxon>
        <taxon>Lachnospiraceae</taxon>
        <taxon>Anaerostipes</taxon>
    </lineage>
</organism>
<dbReference type="RefSeq" id="WP_006567672.1">
    <property type="nucleotide sequence ID" value="NZ_BAABRZ010000002.1"/>
</dbReference>
<dbReference type="EMBL" id="CACRSQ010000007">
    <property type="protein sequence ID" value="VYT27113.1"/>
    <property type="molecule type" value="Genomic_DNA"/>
</dbReference>
<dbReference type="SUPFAM" id="SSF52317">
    <property type="entry name" value="Class I glutamine amidotransferase-like"/>
    <property type="match status" value="1"/>
</dbReference>
<evidence type="ECO:0000259" key="7">
    <source>
        <dbReference type="Pfam" id="PF02016"/>
    </source>
</evidence>
<proteinExistence type="inferred from homology"/>
<accession>A0A6N2VC70</accession>
<dbReference type="SUPFAM" id="SSF141986">
    <property type="entry name" value="LD-carboxypeptidase A C-terminal domain-like"/>
    <property type="match status" value="1"/>
</dbReference>
<dbReference type="Pfam" id="PF02016">
    <property type="entry name" value="Peptidase_S66"/>
    <property type="match status" value="1"/>
</dbReference>
<comment type="similarity">
    <text evidence="1">Belongs to the peptidase S66 family.</text>
</comment>
<evidence type="ECO:0000259" key="8">
    <source>
        <dbReference type="Pfam" id="PF17676"/>
    </source>
</evidence>
<evidence type="ECO:0000313" key="9">
    <source>
        <dbReference type="EMBL" id="VYT27113.1"/>
    </source>
</evidence>
<dbReference type="EC" id="3.4.16.-" evidence="9"/>
<evidence type="ECO:0000256" key="6">
    <source>
        <dbReference type="PIRSR" id="PIRSR028757-1"/>
    </source>
</evidence>
<feature type="active site" description="Nucleophile" evidence="6">
    <location>
        <position position="108"/>
    </location>
</feature>
<dbReference type="GO" id="GO:0006508">
    <property type="term" value="P:proteolysis"/>
    <property type="evidence" value="ECO:0007669"/>
    <property type="project" value="UniProtKB-KW"/>
</dbReference>
<dbReference type="InterPro" id="IPR003507">
    <property type="entry name" value="S66_fam"/>
</dbReference>
<reference evidence="9" key="1">
    <citation type="submission" date="2019-11" db="EMBL/GenBank/DDBJ databases">
        <authorList>
            <person name="Feng L."/>
        </authorList>
    </citation>
    <scope>NUCLEOTIDE SEQUENCE</scope>
    <source>
        <strain evidence="9">AcaccaeLFYP115</strain>
    </source>
</reference>
<dbReference type="PIRSF" id="PIRSF028757">
    <property type="entry name" value="LD-carboxypeptidase"/>
    <property type="match status" value="1"/>
</dbReference>
<keyword evidence="3" id="KW-0645">Protease</keyword>
<dbReference type="InterPro" id="IPR040449">
    <property type="entry name" value="Peptidase_S66_N"/>
</dbReference>
<gene>
    <name evidence="9" type="primary">ykfA</name>
    <name evidence="9" type="ORF">ACLFYP115_02384</name>
</gene>
<dbReference type="InterPro" id="IPR027478">
    <property type="entry name" value="LdcA_N"/>
</dbReference>
<keyword evidence="5" id="KW-0720">Serine protease</keyword>
<dbReference type="PANTHER" id="PTHR30237">
    <property type="entry name" value="MURAMOYLTETRAPEPTIDE CARBOXYPEPTIDASE"/>
    <property type="match status" value="1"/>
</dbReference>
<dbReference type="GO" id="GO:0004180">
    <property type="term" value="F:carboxypeptidase activity"/>
    <property type="evidence" value="ECO:0007669"/>
    <property type="project" value="UniProtKB-KW"/>
</dbReference>
<feature type="domain" description="LD-carboxypeptidase C-terminal" evidence="8">
    <location>
        <begin position="170"/>
        <end position="281"/>
    </location>
</feature>